<feature type="region of interest" description="Domain III" evidence="6">
    <location>
        <begin position="154"/>
        <end position="203"/>
    </location>
</feature>
<keyword evidence="3 6" id="KW-0238">DNA-binding</keyword>
<feature type="region of interest" description="Domain I" evidence="6">
    <location>
        <begin position="1"/>
        <end position="64"/>
    </location>
</feature>
<evidence type="ECO:0000259" key="7">
    <source>
        <dbReference type="SMART" id="SM00278"/>
    </source>
</evidence>
<comment type="subcellular location">
    <subcellularLocation>
        <location evidence="6">Cytoplasm</location>
    </subcellularLocation>
</comment>
<evidence type="ECO:0000256" key="6">
    <source>
        <dbReference type="HAMAP-Rule" id="MF_00031"/>
    </source>
</evidence>
<dbReference type="Pfam" id="PF14520">
    <property type="entry name" value="HHH_5"/>
    <property type="match status" value="1"/>
</dbReference>
<sequence>MIGRLRGLLVAKQPPRLLLEVQGVGYEVEAPMTTFYALPETGSEVTLHTHLVVREDAHILFGFARQAERDLFRHLIRINGVGPRLALAIMSSMTLGELISCVNDRDAAALTRVPGIGKKTAERLLVELGDRLADFGTVPEAAAGGGAGLPPAAAGPVEEAVSALIALGYKPPEASRMVRAIEAGDLPAEEIIRQALRATTQKG</sequence>
<dbReference type="InterPro" id="IPR000085">
    <property type="entry name" value="RuvA"/>
</dbReference>
<evidence type="ECO:0000313" key="9">
    <source>
        <dbReference type="Proteomes" id="UP000287798"/>
    </source>
</evidence>
<gene>
    <name evidence="6 8" type="primary">ruvA</name>
    <name evidence="8" type="ORF">D6C00_03850</name>
</gene>
<evidence type="ECO:0000256" key="3">
    <source>
        <dbReference type="ARBA" id="ARBA00023125"/>
    </source>
</evidence>
<dbReference type="InterPro" id="IPR003583">
    <property type="entry name" value="Hlx-hairpin-Hlx_DNA-bd_motif"/>
</dbReference>
<feature type="domain" description="Helix-hairpin-helix DNA-binding motif class 1" evidence="7">
    <location>
        <begin position="108"/>
        <end position="127"/>
    </location>
</feature>
<dbReference type="SUPFAM" id="SSF47781">
    <property type="entry name" value="RuvA domain 2-like"/>
    <property type="match status" value="1"/>
</dbReference>
<dbReference type="Gene3D" id="2.40.50.140">
    <property type="entry name" value="Nucleic acid-binding proteins"/>
    <property type="match status" value="1"/>
</dbReference>
<dbReference type="GO" id="GO:0009379">
    <property type="term" value="C:Holliday junction helicase complex"/>
    <property type="evidence" value="ECO:0007669"/>
    <property type="project" value="InterPro"/>
</dbReference>
<organism evidence="8 9">
    <name type="scientific">Thiohalobacter thiocyanaticus</name>
    <dbReference type="NCBI Taxonomy" id="585455"/>
    <lineage>
        <taxon>Bacteria</taxon>
        <taxon>Pseudomonadati</taxon>
        <taxon>Pseudomonadota</taxon>
        <taxon>Gammaproteobacteria</taxon>
        <taxon>Thiohalobacterales</taxon>
        <taxon>Thiohalobacteraceae</taxon>
        <taxon>Thiohalobacter</taxon>
    </lineage>
</organism>
<comment type="function">
    <text evidence="6">The RuvA-RuvB-RuvC complex processes Holliday junction (HJ) DNA during genetic recombination and DNA repair, while the RuvA-RuvB complex plays an important role in the rescue of blocked DNA replication forks via replication fork reversal (RFR). RuvA specifically binds to HJ cruciform DNA, conferring on it an open structure. The RuvB hexamer acts as an ATP-dependent pump, pulling dsDNA into and through the RuvAB complex. HJ branch migration allows RuvC to scan DNA until it finds its consensus sequence, where it cleaves and resolves the cruciform DNA.</text>
</comment>
<proteinExistence type="inferred from homology"/>
<dbReference type="InterPro" id="IPR012340">
    <property type="entry name" value="NA-bd_OB-fold"/>
</dbReference>
<comment type="caution">
    <text evidence="6">Lacks conserved residue(s) required for the propagation of feature annotation.</text>
</comment>
<dbReference type="GO" id="GO:0000400">
    <property type="term" value="F:four-way junction DNA binding"/>
    <property type="evidence" value="ECO:0007669"/>
    <property type="project" value="UniProtKB-UniRule"/>
</dbReference>
<dbReference type="CDD" id="cd14332">
    <property type="entry name" value="UBA_RuvA_C"/>
    <property type="match status" value="1"/>
</dbReference>
<evidence type="ECO:0000256" key="5">
    <source>
        <dbReference type="ARBA" id="ARBA00023204"/>
    </source>
</evidence>
<keyword evidence="9" id="KW-1185">Reference proteome</keyword>
<dbReference type="RefSeq" id="WP_125180388.1">
    <property type="nucleotide sequence ID" value="NZ_QZMU01000001.1"/>
</dbReference>
<keyword evidence="4 6" id="KW-0233">DNA recombination</keyword>
<evidence type="ECO:0000256" key="2">
    <source>
        <dbReference type="ARBA" id="ARBA00022763"/>
    </source>
</evidence>
<dbReference type="InterPro" id="IPR036267">
    <property type="entry name" value="RuvA_C_sf"/>
</dbReference>
<feature type="region of interest" description="Domain II" evidence="6">
    <location>
        <begin position="65"/>
        <end position="142"/>
    </location>
</feature>
<dbReference type="Gene3D" id="1.10.8.10">
    <property type="entry name" value="DNA helicase RuvA subunit, C-terminal domain"/>
    <property type="match status" value="1"/>
</dbReference>
<name>A0A426QHF8_9GAMM</name>
<dbReference type="OrthoDB" id="5293449at2"/>
<dbReference type="InterPro" id="IPR011114">
    <property type="entry name" value="RuvA_C"/>
</dbReference>
<dbReference type="NCBIfam" id="TIGR00084">
    <property type="entry name" value="ruvA"/>
    <property type="match status" value="1"/>
</dbReference>
<dbReference type="EMBL" id="QZMU01000001">
    <property type="protein sequence ID" value="RRQ21173.1"/>
    <property type="molecule type" value="Genomic_DNA"/>
</dbReference>
<dbReference type="GO" id="GO:0005737">
    <property type="term" value="C:cytoplasm"/>
    <property type="evidence" value="ECO:0007669"/>
    <property type="project" value="UniProtKB-SubCell"/>
</dbReference>
<feature type="domain" description="Helix-hairpin-helix DNA-binding motif class 1" evidence="7">
    <location>
        <begin position="73"/>
        <end position="92"/>
    </location>
</feature>
<dbReference type="InterPro" id="IPR013849">
    <property type="entry name" value="DNA_helicase_Holl-junc_RuvA_I"/>
</dbReference>
<dbReference type="GO" id="GO:0009378">
    <property type="term" value="F:four-way junction helicase activity"/>
    <property type="evidence" value="ECO:0007669"/>
    <property type="project" value="InterPro"/>
</dbReference>
<evidence type="ECO:0000313" key="8">
    <source>
        <dbReference type="EMBL" id="RRQ21173.1"/>
    </source>
</evidence>
<dbReference type="SUPFAM" id="SSF50249">
    <property type="entry name" value="Nucleic acid-binding proteins"/>
    <property type="match status" value="1"/>
</dbReference>
<dbReference type="HAMAP" id="MF_00031">
    <property type="entry name" value="DNA_HJ_migration_RuvA"/>
    <property type="match status" value="1"/>
</dbReference>
<keyword evidence="1 6" id="KW-0963">Cytoplasm</keyword>
<dbReference type="SUPFAM" id="SSF46929">
    <property type="entry name" value="DNA helicase RuvA subunit, C-terminal domain"/>
    <property type="match status" value="1"/>
</dbReference>
<dbReference type="InterPro" id="IPR010994">
    <property type="entry name" value="RuvA_2-like"/>
</dbReference>
<dbReference type="Pfam" id="PF01330">
    <property type="entry name" value="RuvA_N"/>
    <property type="match status" value="1"/>
</dbReference>
<reference evidence="8 9" key="1">
    <citation type="journal article" date="2010" name="Int. J. Syst. Evol. Microbiol.">
        <title>Thiohalobacter thiocyanaticus gen. nov., sp. nov., a moderately halophilic, sulfur-oxidizing gammaproteobacterium from hypersaline lakes, that utilizes thiocyanate.</title>
        <authorList>
            <person name="Sorokin D.Y."/>
            <person name="Kovaleva O.L."/>
            <person name="Tourova T.P."/>
            <person name="Muyzer G."/>
        </authorList>
    </citation>
    <scope>NUCLEOTIDE SEQUENCE [LARGE SCALE GENOMIC DNA]</scope>
    <source>
        <strain evidence="8 9">Hrh1</strain>
    </source>
</reference>
<keyword evidence="5 6" id="KW-0234">DNA repair</keyword>
<dbReference type="SMART" id="SM00278">
    <property type="entry name" value="HhH1"/>
    <property type="match status" value="2"/>
</dbReference>
<dbReference type="Proteomes" id="UP000287798">
    <property type="component" value="Unassembled WGS sequence"/>
</dbReference>
<comment type="caution">
    <text evidence="8">The sequence shown here is derived from an EMBL/GenBank/DDBJ whole genome shotgun (WGS) entry which is preliminary data.</text>
</comment>
<dbReference type="AlphaFoldDB" id="A0A426QHF8"/>
<evidence type="ECO:0000256" key="1">
    <source>
        <dbReference type="ARBA" id="ARBA00022490"/>
    </source>
</evidence>
<dbReference type="GO" id="GO:0006310">
    <property type="term" value="P:DNA recombination"/>
    <property type="evidence" value="ECO:0007669"/>
    <property type="project" value="UniProtKB-UniRule"/>
</dbReference>
<protein>
    <recommendedName>
        <fullName evidence="6">Holliday junction branch migration complex subunit RuvA</fullName>
    </recommendedName>
</protein>
<accession>A0A426QHF8</accession>
<comment type="domain">
    <text evidence="6">Has three domains with a flexible linker between the domains II and III and assumes an 'L' shape. Domain III is highly mobile and contacts RuvB.</text>
</comment>
<dbReference type="Gene3D" id="1.10.150.20">
    <property type="entry name" value="5' to 3' exonuclease, C-terminal subdomain"/>
    <property type="match status" value="1"/>
</dbReference>
<dbReference type="GO" id="GO:0006281">
    <property type="term" value="P:DNA repair"/>
    <property type="evidence" value="ECO:0007669"/>
    <property type="project" value="UniProtKB-UniRule"/>
</dbReference>
<dbReference type="Pfam" id="PF07499">
    <property type="entry name" value="RuvA_C"/>
    <property type="match status" value="1"/>
</dbReference>
<evidence type="ECO:0000256" key="4">
    <source>
        <dbReference type="ARBA" id="ARBA00023172"/>
    </source>
</evidence>
<keyword evidence="2 6" id="KW-0227">DNA damage</keyword>
<comment type="similarity">
    <text evidence="6">Belongs to the RuvA family.</text>
</comment>
<dbReference type="GO" id="GO:0005524">
    <property type="term" value="F:ATP binding"/>
    <property type="evidence" value="ECO:0007669"/>
    <property type="project" value="InterPro"/>
</dbReference>
<comment type="subunit">
    <text evidence="6">Homotetramer. Forms an RuvA(8)-RuvB(12)-Holliday junction (HJ) complex. HJ DNA is sandwiched between 2 RuvA tetramers; dsDNA enters through RuvA and exits via RuvB. An RuvB hexamer assembles on each DNA strand where it exits the tetramer. Each RuvB hexamer is contacted by two RuvA subunits (via domain III) on 2 adjacent RuvB subunits; this complex drives branch migration. In the full resolvosome a probable DNA-RuvA(4)-RuvB(12)-RuvC(2) complex forms which resolves the HJ.</text>
</comment>
<dbReference type="GO" id="GO:0048476">
    <property type="term" value="C:Holliday junction resolvase complex"/>
    <property type="evidence" value="ECO:0007669"/>
    <property type="project" value="UniProtKB-UniRule"/>
</dbReference>